<dbReference type="EC" id="6.3.2.3" evidence="4 13"/>
<evidence type="ECO:0000313" key="17">
    <source>
        <dbReference type="EMBL" id="CAB3251032.1"/>
    </source>
</evidence>
<dbReference type="UniPathway" id="UPA00142">
    <property type="reaction ID" value="UER00210"/>
</dbReference>
<sequence>MNQSVQNKLSNVQVDNKLTKDAVDFAVSSGLLLKSRNESGKVVGYKHVPFVLFPTIISKDSLEFLSQIQSDFNTLMHVVVQDQQFLIDSLEGVADEFTQRLLHIFKEVIASERSMPPELAYVRSDYMFDFDPISGTAPPKQIEINTMSVSFGGIGTQKMCDIHKRVLGKANLPDLVLQLPQNPANQKVAEGFVKAWKLYGNPNAAMIFLLGDFETNTYDQRAFEYAINNINPEIKIKGVKFSSLPGRTQLSNDGTFFIDGEEVGLLYFRAAFQPHHYASEEIWKIRKDMEFSRAIKCPSVGQQLFGSKKMQEIFARKGVVEQFVGETAAANIRRTFSGLYSLEMNEEGDSVVKMAIENSQKYVLKPQREGGGNNIYGEDIAKLLREIGNDSRRSAYILMDLINPKPTPNYAICGGTATKEEVVSELGIYGVYLACGDKMLENYAAGHLLRSKPKDQNDGGVATGVAMLDSPLLV</sequence>
<dbReference type="EMBL" id="LR785608">
    <property type="protein sequence ID" value="CAB3251032.1"/>
    <property type="molecule type" value="mRNA"/>
</dbReference>
<keyword evidence="8 13" id="KW-0479">Metal-binding</keyword>
<evidence type="ECO:0000256" key="9">
    <source>
        <dbReference type="ARBA" id="ARBA00022741"/>
    </source>
</evidence>
<evidence type="ECO:0000256" key="1">
    <source>
        <dbReference type="ARBA" id="ARBA00004965"/>
    </source>
</evidence>
<dbReference type="InterPro" id="IPR014049">
    <property type="entry name" value="Glutathione_synthase_N_euk"/>
</dbReference>
<dbReference type="InterPro" id="IPR016185">
    <property type="entry name" value="PreATP-grasp_dom_sf"/>
</dbReference>
<dbReference type="GO" id="GO:0005524">
    <property type="term" value="F:ATP binding"/>
    <property type="evidence" value="ECO:0007669"/>
    <property type="project" value="UniProtKB-UniRule"/>
</dbReference>
<feature type="binding site" evidence="15">
    <location>
        <position position="369"/>
    </location>
    <ligand>
        <name>Mg(2+)</name>
        <dbReference type="ChEBI" id="CHEBI:18420"/>
    </ligand>
</feature>
<dbReference type="Gene3D" id="1.10.1080.10">
    <property type="entry name" value="Glutathione Synthetase, Chain A, domain 3"/>
    <property type="match status" value="1"/>
</dbReference>
<feature type="binding site" evidence="14">
    <location>
        <position position="452"/>
    </location>
    <ligand>
        <name>ATP</name>
        <dbReference type="ChEBI" id="CHEBI:30616"/>
    </ligand>
</feature>
<comment type="cofactor">
    <cofactor evidence="13 15">
        <name>Mg(2+)</name>
        <dbReference type="ChEBI" id="CHEBI:18420"/>
    </cofactor>
    <text evidence="13 15">Binds 1 Mg(2+) ion per subunit.</text>
</comment>
<comment type="similarity">
    <text evidence="2 13">Belongs to the eukaryotic GSH synthase family.</text>
</comment>
<feature type="binding site" evidence="14">
    <location>
        <position position="220"/>
    </location>
    <ligand>
        <name>substrate</name>
    </ligand>
</feature>
<comment type="pathway">
    <text evidence="1 13">Sulfur metabolism; glutathione biosynthesis; glutathione from L-cysteine and L-glutamate: step 2/2.</text>
</comment>
<keyword evidence="10 13" id="KW-0067">ATP-binding</keyword>
<reference evidence="17" key="1">
    <citation type="submission" date="2020-04" db="EMBL/GenBank/DDBJ databases">
        <authorList>
            <person name="Neveu A P."/>
        </authorList>
    </citation>
    <scope>NUCLEOTIDE SEQUENCE</scope>
    <source>
        <tissue evidence="17">Whole embryo</tissue>
    </source>
</reference>
<dbReference type="GO" id="GO:0004363">
    <property type="term" value="F:glutathione synthase activity"/>
    <property type="evidence" value="ECO:0007669"/>
    <property type="project" value="UniProtKB-UniRule"/>
</dbReference>
<feature type="binding site" evidence="14">
    <location>
        <position position="308"/>
    </location>
    <ligand>
        <name>ATP</name>
        <dbReference type="ChEBI" id="CHEBI:30616"/>
    </ligand>
</feature>
<feature type="binding site" evidence="14">
    <location>
        <position position="143"/>
    </location>
    <ligand>
        <name>ATP</name>
        <dbReference type="ChEBI" id="CHEBI:30616"/>
    </ligand>
</feature>
<dbReference type="SUPFAM" id="SSF52440">
    <property type="entry name" value="PreATP-grasp domain"/>
    <property type="match status" value="1"/>
</dbReference>
<accession>A0A6F9DEL6</accession>
<keyword evidence="11 13" id="KW-0460">Magnesium</keyword>
<feature type="binding site" evidence="15">
    <location>
        <position position="143"/>
    </location>
    <ligand>
        <name>Mg(2+)</name>
        <dbReference type="ChEBI" id="CHEBI:18420"/>
    </ligand>
</feature>
<protein>
    <recommendedName>
        <fullName evidence="5 13">Glutathione synthetase</fullName>
        <shortName evidence="13">GSH-S</shortName>
        <ecNumber evidence="4 13">6.3.2.3</ecNumber>
    </recommendedName>
</protein>
<dbReference type="Gene3D" id="3.40.50.1760">
    <property type="entry name" value="Glutathione synthase, substrate-binding domain superfamily, eukaryotic"/>
    <property type="match status" value="1"/>
</dbReference>
<evidence type="ECO:0000256" key="7">
    <source>
        <dbReference type="ARBA" id="ARBA00022684"/>
    </source>
</evidence>
<gene>
    <name evidence="17" type="primary">Gss</name>
</gene>
<keyword evidence="9 13" id="KW-0547">Nucleotide-binding</keyword>
<dbReference type="Gene3D" id="3.30.1490.50">
    <property type="match status" value="1"/>
</dbReference>
<evidence type="ECO:0000256" key="4">
    <source>
        <dbReference type="ARBA" id="ARBA00012214"/>
    </source>
</evidence>
<dbReference type="Pfam" id="PF03917">
    <property type="entry name" value="GSH_synth_ATP"/>
    <property type="match status" value="1"/>
</dbReference>
<evidence type="ECO:0000256" key="11">
    <source>
        <dbReference type="ARBA" id="ARBA00022842"/>
    </source>
</evidence>
<feature type="binding site" evidence="14">
    <location>
        <begin position="365"/>
        <end position="374"/>
    </location>
    <ligand>
        <name>ATP</name>
        <dbReference type="ChEBI" id="CHEBI:30616"/>
    </ligand>
</feature>
<name>A0A6F9DEL6_9ASCI</name>
<dbReference type="PANTHER" id="PTHR11130">
    <property type="entry name" value="GLUTATHIONE SYNTHETASE"/>
    <property type="match status" value="1"/>
</dbReference>
<feature type="domain" description="Glutathione synthase substrate-binding" evidence="16">
    <location>
        <begin position="205"/>
        <end position="304"/>
    </location>
</feature>
<dbReference type="GO" id="GO:0000287">
    <property type="term" value="F:magnesium ion binding"/>
    <property type="evidence" value="ECO:0007669"/>
    <property type="project" value="UniProtKB-UniRule"/>
</dbReference>
<dbReference type="GO" id="GO:0005829">
    <property type="term" value="C:cytosol"/>
    <property type="evidence" value="ECO:0007669"/>
    <property type="project" value="TreeGrafter"/>
</dbReference>
<dbReference type="GO" id="GO:0043295">
    <property type="term" value="F:glutathione binding"/>
    <property type="evidence" value="ECO:0007669"/>
    <property type="project" value="UniProtKB-UniRule"/>
</dbReference>
<feature type="binding site" evidence="14">
    <location>
        <position position="425"/>
    </location>
    <ligand>
        <name>ATP</name>
        <dbReference type="ChEBI" id="CHEBI:30616"/>
    </ligand>
</feature>
<evidence type="ECO:0000256" key="6">
    <source>
        <dbReference type="ARBA" id="ARBA00022598"/>
    </source>
</evidence>
<proteinExistence type="evidence at transcript level"/>
<dbReference type="InterPro" id="IPR037013">
    <property type="entry name" value="GSH-S_sub-bd_sf"/>
</dbReference>
<evidence type="ECO:0000259" key="16">
    <source>
        <dbReference type="Pfam" id="PF03199"/>
    </source>
</evidence>
<keyword evidence="6 13" id="KW-0436">Ligase</keyword>
<feature type="binding site" evidence="14">
    <location>
        <position position="123"/>
    </location>
    <ligand>
        <name>substrate</name>
    </ligand>
</feature>
<comment type="subunit">
    <text evidence="3">Homodimer.</text>
</comment>
<feature type="binding site" evidence="14">
    <location>
        <begin position="399"/>
        <end position="402"/>
    </location>
    <ligand>
        <name>ATP</name>
        <dbReference type="ChEBI" id="CHEBI:30616"/>
    </ligand>
</feature>
<evidence type="ECO:0000256" key="13">
    <source>
        <dbReference type="PIRNR" id="PIRNR001558"/>
    </source>
</evidence>
<feature type="binding site" evidence="15">
    <location>
        <position position="145"/>
    </location>
    <ligand>
        <name>Mg(2+)</name>
        <dbReference type="ChEBI" id="CHEBI:18420"/>
    </ligand>
</feature>
<feature type="binding site" evidence="14">
    <location>
        <position position="376"/>
    </location>
    <ligand>
        <name>ATP</name>
        <dbReference type="ChEBI" id="CHEBI:30616"/>
    </ligand>
</feature>
<organism evidence="17">
    <name type="scientific">Phallusia mammillata</name>
    <dbReference type="NCBI Taxonomy" id="59560"/>
    <lineage>
        <taxon>Eukaryota</taxon>
        <taxon>Metazoa</taxon>
        <taxon>Chordata</taxon>
        <taxon>Tunicata</taxon>
        <taxon>Ascidiacea</taxon>
        <taxon>Phlebobranchia</taxon>
        <taxon>Ascidiidae</taxon>
        <taxon>Phallusia</taxon>
    </lineage>
</organism>
<dbReference type="InterPro" id="IPR004887">
    <property type="entry name" value="GSH_synth_subst-bd"/>
</dbReference>
<dbReference type="AlphaFoldDB" id="A0A6F9DEL6"/>
<dbReference type="SUPFAM" id="SSF56059">
    <property type="entry name" value="Glutathione synthetase ATP-binding domain-like"/>
    <property type="match status" value="1"/>
</dbReference>
<dbReference type="Pfam" id="PF03199">
    <property type="entry name" value="GSH_synthase"/>
    <property type="match status" value="1"/>
</dbReference>
<comment type="catalytic activity">
    <reaction evidence="12">
        <text>gamma-L-glutamyl-L-cysteine + glycine + ATP = glutathione + ADP + phosphate + H(+)</text>
        <dbReference type="Rhea" id="RHEA:13557"/>
        <dbReference type="ChEBI" id="CHEBI:15378"/>
        <dbReference type="ChEBI" id="CHEBI:30616"/>
        <dbReference type="ChEBI" id="CHEBI:43474"/>
        <dbReference type="ChEBI" id="CHEBI:57305"/>
        <dbReference type="ChEBI" id="CHEBI:57925"/>
        <dbReference type="ChEBI" id="CHEBI:58173"/>
        <dbReference type="ChEBI" id="CHEBI:456216"/>
        <dbReference type="EC" id="6.3.2.3"/>
    </reaction>
    <physiologicalReaction direction="left-to-right" evidence="12">
        <dbReference type="Rhea" id="RHEA:13558"/>
    </physiologicalReaction>
</comment>
<dbReference type="PIRSF" id="PIRSF001558">
    <property type="entry name" value="GSHase"/>
    <property type="match status" value="1"/>
</dbReference>
<feature type="binding site" evidence="14">
    <location>
        <position position="450"/>
    </location>
    <ligand>
        <name>substrate</name>
    </ligand>
</feature>
<keyword evidence="7 13" id="KW-0317">Glutathione biosynthesis</keyword>
<dbReference type="Gene3D" id="3.30.1490.80">
    <property type="match status" value="1"/>
</dbReference>
<evidence type="ECO:0000256" key="8">
    <source>
        <dbReference type="ARBA" id="ARBA00022723"/>
    </source>
</evidence>
<dbReference type="Gene3D" id="3.30.470.20">
    <property type="entry name" value="ATP-grasp fold, B domain"/>
    <property type="match status" value="1"/>
</dbReference>
<evidence type="ECO:0000256" key="2">
    <source>
        <dbReference type="ARBA" id="ARBA00010385"/>
    </source>
</evidence>
<dbReference type="InterPro" id="IPR005615">
    <property type="entry name" value="Glutathione_synthase"/>
</dbReference>
<evidence type="ECO:0000256" key="3">
    <source>
        <dbReference type="ARBA" id="ARBA00011738"/>
    </source>
</evidence>
<dbReference type="InterPro" id="IPR014042">
    <property type="entry name" value="Glutathione_synthase_a-hlx"/>
</dbReference>
<evidence type="ECO:0000256" key="15">
    <source>
        <dbReference type="PIRSR" id="PIRSR001558-2"/>
    </source>
</evidence>
<dbReference type="PANTHER" id="PTHR11130:SF0">
    <property type="entry name" value="GLUTATHIONE SYNTHETASE"/>
    <property type="match status" value="1"/>
</dbReference>
<evidence type="ECO:0000256" key="10">
    <source>
        <dbReference type="ARBA" id="ARBA00022840"/>
    </source>
</evidence>
<dbReference type="NCBIfam" id="TIGR01986">
    <property type="entry name" value="glut_syn_euk"/>
    <property type="match status" value="1"/>
</dbReference>
<evidence type="ECO:0000256" key="14">
    <source>
        <dbReference type="PIRSR" id="PIRSR001558-1"/>
    </source>
</evidence>
<evidence type="ECO:0000256" key="12">
    <source>
        <dbReference type="ARBA" id="ARBA00048871"/>
    </source>
</evidence>
<dbReference type="FunFam" id="3.30.1490.50:FF:000001">
    <property type="entry name" value="Glutathione synthetase"/>
    <property type="match status" value="1"/>
</dbReference>
<evidence type="ECO:0000256" key="5">
    <source>
        <dbReference type="ARBA" id="ARBA00020821"/>
    </source>
</evidence>
<feature type="binding site" evidence="14">
    <location>
        <position position="458"/>
    </location>
    <ligand>
        <name>ATP</name>
        <dbReference type="ChEBI" id="CHEBI:30616"/>
    </ligand>
</feature>
<dbReference type="InterPro" id="IPR014709">
    <property type="entry name" value="Glutathione_synthase_C_euk"/>
</dbReference>